<evidence type="ECO:0000313" key="1">
    <source>
        <dbReference type="EMBL" id="EME32021.1"/>
    </source>
</evidence>
<evidence type="ECO:0000313" key="2">
    <source>
        <dbReference type="Proteomes" id="UP000030680"/>
    </source>
</evidence>
<proteinExistence type="predicted"/>
<sequence>MNSPVPSYLYSLQHRYNSFGSFLTEIASNRNQLLKRINLCKNRKKKFFETWQPTSYCFLSCCLQIKRKQGTLLSKPVNRIKDPDTTPGLLGNSVL</sequence>
<accession>M2W838</accession>
<organism evidence="1 2">
    <name type="scientific">Galdieria sulphuraria</name>
    <name type="common">Red alga</name>
    <dbReference type="NCBI Taxonomy" id="130081"/>
    <lineage>
        <taxon>Eukaryota</taxon>
        <taxon>Rhodophyta</taxon>
        <taxon>Bangiophyceae</taxon>
        <taxon>Galdieriales</taxon>
        <taxon>Galdieriaceae</taxon>
        <taxon>Galdieria</taxon>
    </lineage>
</organism>
<keyword evidence="2" id="KW-1185">Reference proteome</keyword>
<dbReference type="KEGG" id="gsl:Gasu_07670"/>
<dbReference type="Proteomes" id="UP000030680">
    <property type="component" value="Unassembled WGS sequence"/>
</dbReference>
<dbReference type="AlphaFoldDB" id="M2W838"/>
<gene>
    <name evidence="1" type="ORF">Gasu_07670</name>
</gene>
<dbReference type="GeneID" id="17090624"/>
<dbReference type="EMBL" id="KB454488">
    <property type="protein sequence ID" value="EME32021.1"/>
    <property type="molecule type" value="Genomic_DNA"/>
</dbReference>
<protein>
    <submittedName>
        <fullName evidence="1">Uncharacterized protein</fullName>
    </submittedName>
</protein>
<dbReference type="RefSeq" id="XP_005708541.1">
    <property type="nucleotide sequence ID" value="XM_005708484.1"/>
</dbReference>
<dbReference type="Gramene" id="EME32021">
    <property type="protein sequence ID" value="EME32021"/>
    <property type="gene ID" value="Gasu_07670"/>
</dbReference>
<reference evidence="2" key="1">
    <citation type="journal article" date="2013" name="Science">
        <title>Gene transfer from bacteria and archaea facilitated evolution of an extremophilic eukaryote.</title>
        <authorList>
            <person name="Schonknecht G."/>
            <person name="Chen W.H."/>
            <person name="Ternes C.M."/>
            <person name="Barbier G.G."/>
            <person name="Shrestha R.P."/>
            <person name="Stanke M."/>
            <person name="Brautigam A."/>
            <person name="Baker B.J."/>
            <person name="Banfield J.F."/>
            <person name="Garavito R.M."/>
            <person name="Carr K."/>
            <person name="Wilkerson C."/>
            <person name="Rensing S.A."/>
            <person name="Gagneul D."/>
            <person name="Dickenson N.E."/>
            <person name="Oesterhelt C."/>
            <person name="Lercher M.J."/>
            <person name="Weber A.P."/>
        </authorList>
    </citation>
    <scope>NUCLEOTIDE SEQUENCE [LARGE SCALE GENOMIC DNA]</scope>
    <source>
        <strain evidence="2">074W</strain>
    </source>
</reference>
<name>M2W838_GALSU</name>